<sequence length="262" mass="29742">MGPRPELLQVAMVYWDPTMHVFRFYEDEMCPTVEKFQAYLRGFTDAHAFAVPPFQEDMDQLLRTTLNIPEKLSTSVIQDGELIIVRFIKLYGPEAALGDYVGQAHGHLVLSICALDAYMLIPADGRVSRSLVSVALQMGARKNIMPIVLAETLMCLDLDKNGQADSFSGCPLLLQVIAGLTSFSFYIPGHVLHQLGISQGNKRFRREHFKLPDFNARNLHIYQCSWNDRELEGPLPDSITWLESRYVKWLNKKVKARSGGYY</sequence>
<evidence type="ECO:0000313" key="2">
    <source>
        <dbReference type="Proteomes" id="UP001062846"/>
    </source>
</evidence>
<evidence type="ECO:0000313" key="1">
    <source>
        <dbReference type="EMBL" id="KAI8555049.1"/>
    </source>
</evidence>
<dbReference type="EMBL" id="CM046392">
    <property type="protein sequence ID" value="KAI8555049.1"/>
    <property type="molecule type" value="Genomic_DNA"/>
</dbReference>
<comment type="caution">
    <text evidence="1">The sequence shown here is derived from an EMBL/GenBank/DDBJ whole genome shotgun (WGS) entry which is preliminary data.</text>
</comment>
<organism evidence="1 2">
    <name type="scientific">Rhododendron molle</name>
    <name type="common">Chinese azalea</name>
    <name type="synonym">Azalea mollis</name>
    <dbReference type="NCBI Taxonomy" id="49168"/>
    <lineage>
        <taxon>Eukaryota</taxon>
        <taxon>Viridiplantae</taxon>
        <taxon>Streptophyta</taxon>
        <taxon>Embryophyta</taxon>
        <taxon>Tracheophyta</taxon>
        <taxon>Spermatophyta</taxon>
        <taxon>Magnoliopsida</taxon>
        <taxon>eudicotyledons</taxon>
        <taxon>Gunneridae</taxon>
        <taxon>Pentapetalae</taxon>
        <taxon>asterids</taxon>
        <taxon>Ericales</taxon>
        <taxon>Ericaceae</taxon>
        <taxon>Ericoideae</taxon>
        <taxon>Rhodoreae</taxon>
        <taxon>Rhododendron</taxon>
    </lineage>
</organism>
<reference evidence="1" key="1">
    <citation type="submission" date="2022-02" db="EMBL/GenBank/DDBJ databases">
        <title>Plant Genome Project.</title>
        <authorList>
            <person name="Zhang R.-G."/>
        </authorList>
    </citation>
    <scope>NUCLEOTIDE SEQUENCE</scope>
    <source>
        <strain evidence="1">AT1</strain>
    </source>
</reference>
<protein>
    <submittedName>
        <fullName evidence="1">Uncharacterized protein</fullName>
    </submittedName>
</protein>
<gene>
    <name evidence="1" type="ORF">RHMOL_Rhmol05G0144100</name>
</gene>
<accession>A0ACC0NQ84</accession>
<keyword evidence="2" id="KW-1185">Reference proteome</keyword>
<proteinExistence type="predicted"/>
<dbReference type="Proteomes" id="UP001062846">
    <property type="component" value="Chromosome 5"/>
</dbReference>
<name>A0ACC0NQ84_RHOML</name>